<feature type="transmembrane region" description="Helical" evidence="6">
    <location>
        <begin position="72"/>
        <end position="99"/>
    </location>
</feature>
<feature type="transmembrane region" description="Helical" evidence="6">
    <location>
        <begin position="337"/>
        <end position="358"/>
    </location>
</feature>
<keyword evidence="3 6" id="KW-0812">Transmembrane</keyword>
<dbReference type="PANTHER" id="PTHR30250:SF11">
    <property type="entry name" value="O-ANTIGEN TRANSPORTER-RELATED"/>
    <property type="match status" value="1"/>
</dbReference>
<keyword evidence="2" id="KW-1003">Cell membrane</keyword>
<accession>A0A426K0K5</accession>
<dbReference type="EMBL" id="RSAA01000005">
    <property type="protein sequence ID" value="RRO18920.1"/>
    <property type="molecule type" value="Genomic_DNA"/>
</dbReference>
<feature type="transmembrane region" description="Helical" evidence="6">
    <location>
        <begin position="31"/>
        <end position="51"/>
    </location>
</feature>
<reference evidence="7 8" key="1">
    <citation type="submission" date="2018-11" db="EMBL/GenBank/DDBJ databases">
        <title>Saccharopolyspora rhizosphaerae sp. nov., an actinomycete isolated from rhizosphere soil in Thailand.</title>
        <authorList>
            <person name="Intra B."/>
            <person name="Euanorasetr J."/>
            <person name="Take A."/>
            <person name="Inahashi Y."/>
            <person name="Mori M."/>
            <person name="Panbangred W."/>
            <person name="Matsumoto A."/>
        </authorList>
    </citation>
    <scope>NUCLEOTIDE SEQUENCE [LARGE SCALE GENOMIC DNA]</scope>
    <source>
        <strain evidence="7 8">H219</strain>
    </source>
</reference>
<evidence type="ECO:0000313" key="8">
    <source>
        <dbReference type="Proteomes" id="UP000274515"/>
    </source>
</evidence>
<feature type="transmembrane region" description="Helical" evidence="6">
    <location>
        <begin position="303"/>
        <end position="325"/>
    </location>
</feature>
<evidence type="ECO:0000256" key="2">
    <source>
        <dbReference type="ARBA" id="ARBA00022475"/>
    </source>
</evidence>
<dbReference type="Proteomes" id="UP000274515">
    <property type="component" value="Unassembled WGS sequence"/>
</dbReference>
<dbReference type="PANTHER" id="PTHR30250">
    <property type="entry name" value="PST FAMILY PREDICTED COLANIC ACID TRANSPORTER"/>
    <property type="match status" value="1"/>
</dbReference>
<dbReference type="GO" id="GO:0005886">
    <property type="term" value="C:plasma membrane"/>
    <property type="evidence" value="ECO:0007669"/>
    <property type="project" value="UniProtKB-SubCell"/>
</dbReference>
<evidence type="ECO:0000313" key="7">
    <source>
        <dbReference type="EMBL" id="RRO18920.1"/>
    </source>
</evidence>
<evidence type="ECO:0000256" key="6">
    <source>
        <dbReference type="SAM" id="Phobius"/>
    </source>
</evidence>
<protein>
    <recommendedName>
        <fullName evidence="9">Polysaccharide biosynthesis protein</fullName>
    </recommendedName>
</protein>
<keyword evidence="8" id="KW-1185">Reference proteome</keyword>
<feature type="transmembrane region" description="Helical" evidence="6">
    <location>
        <begin position="393"/>
        <end position="412"/>
    </location>
</feature>
<gene>
    <name evidence="7" type="ORF">EIL87_05280</name>
</gene>
<dbReference type="AlphaFoldDB" id="A0A426K0K5"/>
<feature type="transmembrane region" description="Helical" evidence="6">
    <location>
        <begin position="165"/>
        <end position="188"/>
    </location>
</feature>
<feature type="transmembrane region" description="Helical" evidence="6">
    <location>
        <begin position="370"/>
        <end position="387"/>
    </location>
</feature>
<dbReference type="RefSeq" id="WP_125089028.1">
    <property type="nucleotide sequence ID" value="NZ_RSAA01000005.1"/>
</dbReference>
<comment type="caution">
    <text evidence="7">The sequence shown here is derived from an EMBL/GenBank/DDBJ whole genome shotgun (WGS) entry which is preliminary data.</text>
</comment>
<keyword evidence="5 6" id="KW-0472">Membrane</keyword>
<organism evidence="7 8">
    <name type="scientific">Saccharopolyspora rhizosphaerae</name>
    <dbReference type="NCBI Taxonomy" id="2492662"/>
    <lineage>
        <taxon>Bacteria</taxon>
        <taxon>Bacillati</taxon>
        <taxon>Actinomycetota</taxon>
        <taxon>Actinomycetes</taxon>
        <taxon>Pseudonocardiales</taxon>
        <taxon>Pseudonocardiaceae</taxon>
        <taxon>Saccharopolyspora</taxon>
    </lineage>
</organism>
<evidence type="ECO:0000256" key="4">
    <source>
        <dbReference type="ARBA" id="ARBA00022989"/>
    </source>
</evidence>
<evidence type="ECO:0000256" key="1">
    <source>
        <dbReference type="ARBA" id="ARBA00004651"/>
    </source>
</evidence>
<comment type="subcellular location">
    <subcellularLocation>
        <location evidence="1">Cell membrane</location>
        <topology evidence="1">Multi-pass membrane protein</topology>
    </subcellularLocation>
</comment>
<evidence type="ECO:0000256" key="5">
    <source>
        <dbReference type="ARBA" id="ARBA00023136"/>
    </source>
</evidence>
<sequence>MTLAAGTVLVGVAGYAFVAVAGQLFAPAEAAAVATLYTIANIVGPGVFLAVEHEVSRRTVFVVECGGRVLPVLTWTAARVVGMLGLVLLALAVCAPFLIGDAFAGHGGLAVVAAVTAGLTAMMSLVRGVLAGLRDVRGYAATLGAEGLGRLVLVGSALIAGPIPVGWYSAVFAAGTGCSALVGALCAWRWRAREGRAPVQPALAEPEVRGPAVHPGTAKPDATGGLPSLVVTTLLTYVMANVPVVVVTTRAQDAALAAAFAAGLLLARIPLFVFSPVQVLLLTALTGAVARAEHCRFRRTLRGGLAVALLIATIGLVGLFGFGAWASRELFGTRDALPLVILLCLVGGTTLLMAAQVLNAALVAQGRCRTVAMSWAAGAVVLAAVLVPPGDPVIAAVAAQVLGAGTAAVAMARQLRRLRAPPEGDVVPAGSREPLAAES</sequence>
<feature type="transmembrane region" description="Helical" evidence="6">
    <location>
        <begin position="254"/>
        <end position="282"/>
    </location>
</feature>
<feature type="transmembrane region" description="Helical" evidence="6">
    <location>
        <begin position="229"/>
        <end position="248"/>
    </location>
</feature>
<name>A0A426K0K5_9PSEU</name>
<keyword evidence="4 6" id="KW-1133">Transmembrane helix</keyword>
<feature type="transmembrane region" description="Helical" evidence="6">
    <location>
        <begin position="138"/>
        <end position="159"/>
    </location>
</feature>
<dbReference type="OrthoDB" id="5241534at2"/>
<feature type="transmembrane region" description="Helical" evidence="6">
    <location>
        <begin position="105"/>
        <end position="126"/>
    </location>
</feature>
<evidence type="ECO:0008006" key="9">
    <source>
        <dbReference type="Google" id="ProtNLM"/>
    </source>
</evidence>
<dbReference type="InterPro" id="IPR050833">
    <property type="entry name" value="Poly_Biosynth_Transport"/>
</dbReference>
<proteinExistence type="predicted"/>
<evidence type="ECO:0000256" key="3">
    <source>
        <dbReference type="ARBA" id="ARBA00022692"/>
    </source>
</evidence>